<feature type="transmembrane region" description="Helical" evidence="1">
    <location>
        <begin position="40"/>
        <end position="56"/>
    </location>
</feature>
<accession>A0A2P4QQS7</accession>
<keyword evidence="1" id="KW-1133">Transmembrane helix</keyword>
<dbReference type="AlphaFoldDB" id="A0A2P4QQS7"/>
<keyword evidence="1" id="KW-0812">Transmembrane</keyword>
<dbReference type="Proteomes" id="UP000018888">
    <property type="component" value="Unassembled WGS sequence"/>
</dbReference>
<comment type="caution">
    <text evidence="2">The sequence shown here is derived from an EMBL/GenBank/DDBJ whole genome shotgun (WGS) entry which is preliminary data.</text>
</comment>
<keyword evidence="1" id="KW-0472">Membrane</keyword>
<evidence type="ECO:0000313" key="3">
    <source>
        <dbReference type="Proteomes" id="UP000018888"/>
    </source>
</evidence>
<sequence>MKKDIFIPNIAKFHTKRIYHNGFVPFQAEKKIVRCKSPDLFIMVVVVLQSLIRFIFQTNHIQFFFIYHYINFLQTCMIIITISDMVPDRYVFVSFHCQIRMKCKIIRKSMCFIYVI</sequence>
<dbReference type="EMBL" id="AUPC02000021">
    <property type="protein sequence ID" value="POG79962.1"/>
    <property type="molecule type" value="Genomic_DNA"/>
</dbReference>
<protein>
    <submittedName>
        <fullName evidence="2">Uncharacterized protein</fullName>
    </submittedName>
</protein>
<name>A0A2P4QQS7_RHIID</name>
<evidence type="ECO:0000313" key="2">
    <source>
        <dbReference type="EMBL" id="POG79962.1"/>
    </source>
</evidence>
<feature type="transmembrane region" description="Helical" evidence="1">
    <location>
        <begin position="62"/>
        <end position="82"/>
    </location>
</feature>
<evidence type="ECO:0000256" key="1">
    <source>
        <dbReference type="SAM" id="Phobius"/>
    </source>
</evidence>
<reference evidence="2 3" key="1">
    <citation type="journal article" date="2013" name="Proc. Natl. Acad. Sci. U.S.A.">
        <title>Genome of an arbuscular mycorrhizal fungus provides insight into the oldest plant symbiosis.</title>
        <authorList>
            <person name="Tisserant E."/>
            <person name="Malbreil M."/>
            <person name="Kuo A."/>
            <person name="Kohler A."/>
            <person name="Symeonidi A."/>
            <person name="Balestrini R."/>
            <person name="Charron P."/>
            <person name="Duensing N."/>
            <person name="Frei Dit Frey N."/>
            <person name="Gianinazzi-Pearson V."/>
            <person name="Gilbert L.B."/>
            <person name="Handa Y."/>
            <person name="Herr J.R."/>
            <person name="Hijri M."/>
            <person name="Koul R."/>
            <person name="Kawaguchi M."/>
            <person name="Krajinski F."/>
            <person name="Lammers P.J."/>
            <person name="Masclaux F.G."/>
            <person name="Murat C."/>
            <person name="Morin E."/>
            <person name="Ndikumana S."/>
            <person name="Pagni M."/>
            <person name="Petitpierre D."/>
            <person name="Requena N."/>
            <person name="Rosikiewicz P."/>
            <person name="Riley R."/>
            <person name="Saito K."/>
            <person name="San Clemente H."/>
            <person name="Shapiro H."/>
            <person name="van Tuinen D."/>
            <person name="Becard G."/>
            <person name="Bonfante P."/>
            <person name="Paszkowski U."/>
            <person name="Shachar-Hill Y.Y."/>
            <person name="Tuskan G.A."/>
            <person name="Young P.W."/>
            <person name="Sanders I.R."/>
            <person name="Henrissat B."/>
            <person name="Rensing S.A."/>
            <person name="Grigoriev I.V."/>
            <person name="Corradi N."/>
            <person name="Roux C."/>
            <person name="Martin F."/>
        </authorList>
    </citation>
    <scope>NUCLEOTIDE SEQUENCE [LARGE SCALE GENOMIC DNA]</scope>
    <source>
        <strain evidence="2 3">DAOM 197198</strain>
    </source>
</reference>
<organism evidence="2 3">
    <name type="scientific">Rhizophagus irregularis (strain DAOM 181602 / DAOM 197198 / MUCL 43194)</name>
    <name type="common">Arbuscular mycorrhizal fungus</name>
    <name type="synonym">Glomus intraradices</name>
    <dbReference type="NCBI Taxonomy" id="747089"/>
    <lineage>
        <taxon>Eukaryota</taxon>
        <taxon>Fungi</taxon>
        <taxon>Fungi incertae sedis</taxon>
        <taxon>Mucoromycota</taxon>
        <taxon>Glomeromycotina</taxon>
        <taxon>Glomeromycetes</taxon>
        <taxon>Glomerales</taxon>
        <taxon>Glomeraceae</taxon>
        <taxon>Rhizophagus</taxon>
    </lineage>
</organism>
<proteinExistence type="predicted"/>
<reference evidence="2 3" key="2">
    <citation type="journal article" date="2018" name="New Phytol.">
        <title>High intraspecific genome diversity in the model arbuscular mycorrhizal symbiont Rhizophagus irregularis.</title>
        <authorList>
            <person name="Chen E.C.H."/>
            <person name="Morin E."/>
            <person name="Beaudet D."/>
            <person name="Noel J."/>
            <person name="Yildirir G."/>
            <person name="Ndikumana S."/>
            <person name="Charron P."/>
            <person name="St-Onge C."/>
            <person name="Giorgi J."/>
            <person name="Kruger M."/>
            <person name="Marton T."/>
            <person name="Ropars J."/>
            <person name="Grigoriev I.V."/>
            <person name="Hainaut M."/>
            <person name="Henrissat B."/>
            <person name="Roux C."/>
            <person name="Martin F."/>
            <person name="Corradi N."/>
        </authorList>
    </citation>
    <scope>NUCLEOTIDE SEQUENCE [LARGE SCALE GENOMIC DNA]</scope>
    <source>
        <strain evidence="2 3">DAOM 197198</strain>
    </source>
</reference>
<keyword evidence="3" id="KW-1185">Reference proteome</keyword>
<gene>
    <name evidence="2" type="ORF">GLOIN_2v414038</name>
</gene>